<evidence type="ECO:0000256" key="11">
    <source>
        <dbReference type="HAMAP-Rule" id="MF_00279"/>
    </source>
</evidence>
<feature type="binding site" evidence="11">
    <location>
        <position position="199"/>
    </location>
    <ligand>
        <name>1-deoxy-D-xylulose 5-phosphate</name>
        <dbReference type="ChEBI" id="CHEBI:57792"/>
    </ligand>
</feature>
<dbReference type="PROSITE" id="PS01306">
    <property type="entry name" value="UPF0054"/>
    <property type="match status" value="1"/>
</dbReference>
<evidence type="ECO:0000256" key="6">
    <source>
        <dbReference type="ARBA" id="ARBA00022759"/>
    </source>
</evidence>
<dbReference type="AlphaFoldDB" id="A0A1M5YIG0"/>
<comment type="subcellular location">
    <subcellularLocation>
        <location evidence="10">Cytoplasm</location>
    </subcellularLocation>
</comment>
<dbReference type="PANTHER" id="PTHR30456:SF0">
    <property type="entry name" value="PYRIDOXINE 5'-PHOSPHATE SYNTHASE"/>
    <property type="match status" value="1"/>
</dbReference>
<feature type="active site" description="Proton acceptor" evidence="11">
    <location>
        <position position="224"/>
    </location>
</feature>
<evidence type="ECO:0000256" key="1">
    <source>
        <dbReference type="ARBA" id="ARBA00010875"/>
    </source>
</evidence>
<dbReference type="NCBIfam" id="TIGR00043">
    <property type="entry name" value="rRNA maturation RNase YbeY"/>
    <property type="match status" value="1"/>
</dbReference>
<evidence type="ECO:0000256" key="8">
    <source>
        <dbReference type="ARBA" id="ARBA00022833"/>
    </source>
</evidence>
<keyword evidence="10" id="KW-0698">rRNA processing</keyword>
<sequence length="395" mass="43270">MPISLINDHSAITPALAEALRCDGATLLHICRIGSGTVTVLLTGDKQVRELNQRFRHQNKPTNVLSFPFGDGADPAVQSLGLSELGDIVISVDRAAEEARTVDTTLYRRLHWLMVHGLLHLLGYDHERSPKEARLMESEEERIQQSLLQTRRFKMINLAINVDHVATIRQARGINEPDPVTAAAICELAGAGGIVVHLREDRRHIQDRDVRLLRETVKTKLNLEMGAAPEIIKIALEIVPDMVTLVPEKRKELTTEGGLNVVSQKKKLAKTIARMERAGIPVSLFIDPTADQVAAAAEVGATFVELHTGTYAEARQESQRQEELALLATAAEQADQLGLRVNAGHGLNYNNTAAVAGLDFIEELSIGHAIISRAVFTGLDEAVREMQAIIDGACW</sequence>
<dbReference type="RefSeq" id="WP_073379009.1">
    <property type="nucleotide sequence ID" value="NZ_FQXS01000038.1"/>
</dbReference>
<dbReference type="PANTHER" id="PTHR30456">
    <property type="entry name" value="PYRIDOXINE 5'-PHOSPHATE SYNTHASE"/>
    <property type="match status" value="1"/>
</dbReference>
<feature type="active site" description="Proton acceptor" evidence="11">
    <location>
        <position position="197"/>
    </location>
</feature>
<dbReference type="GO" id="GO:0005829">
    <property type="term" value="C:cytosol"/>
    <property type="evidence" value="ECO:0007669"/>
    <property type="project" value="TreeGrafter"/>
</dbReference>
<evidence type="ECO:0000256" key="9">
    <source>
        <dbReference type="ARBA" id="ARBA00023096"/>
    </source>
</evidence>
<feature type="binding site" evidence="11">
    <location>
        <position position="161"/>
    </location>
    <ligand>
        <name>3-amino-2-oxopropyl phosphate</name>
        <dbReference type="ChEBI" id="CHEBI:57279"/>
    </ligand>
</feature>
<dbReference type="HAMAP" id="MF_00279">
    <property type="entry name" value="PdxJ"/>
    <property type="match status" value="1"/>
</dbReference>
<comment type="similarity">
    <text evidence="11">Belongs to the PNP synthase family.</text>
</comment>
<reference evidence="12 13" key="1">
    <citation type="submission" date="2016-11" db="EMBL/GenBank/DDBJ databases">
        <authorList>
            <person name="Jaros S."/>
            <person name="Januszkiewicz K."/>
            <person name="Wedrychowicz H."/>
        </authorList>
    </citation>
    <scope>NUCLEOTIDE SEQUENCE [LARGE SCALE GENOMIC DNA]</scope>
    <source>
        <strain evidence="12 13">DSM 9705</strain>
    </source>
</reference>
<dbReference type="GO" id="GO:0004222">
    <property type="term" value="F:metalloendopeptidase activity"/>
    <property type="evidence" value="ECO:0007669"/>
    <property type="project" value="InterPro"/>
</dbReference>
<dbReference type="InterPro" id="IPR004569">
    <property type="entry name" value="PyrdxlP_synth_PdxJ"/>
</dbReference>
<comment type="cofactor">
    <cofactor evidence="10">
        <name>Zn(2+)</name>
        <dbReference type="ChEBI" id="CHEBI:29105"/>
    </cofactor>
    <text evidence="10">Binds 1 zinc ion.</text>
</comment>
<feature type="binding site" evidence="11">
    <location>
        <position position="204"/>
    </location>
    <ligand>
        <name>1-deoxy-D-xylulose 5-phosphate</name>
        <dbReference type="ChEBI" id="CHEBI:57792"/>
    </ligand>
</feature>
<dbReference type="OrthoDB" id="9806590at2"/>
<evidence type="ECO:0000256" key="10">
    <source>
        <dbReference type="HAMAP-Rule" id="MF_00009"/>
    </source>
</evidence>
<keyword evidence="8 10" id="KW-0862">Zinc</keyword>
<dbReference type="GO" id="GO:0006364">
    <property type="term" value="P:rRNA processing"/>
    <property type="evidence" value="ECO:0007669"/>
    <property type="project" value="UniProtKB-UniRule"/>
</dbReference>
<dbReference type="Gene3D" id="3.20.20.70">
    <property type="entry name" value="Aldolase class I"/>
    <property type="match status" value="1"/>
</dbReference>
<keyword evidence="2 10" id="KW-0963">Cytoplasm</keyword>
<dbReference type="EC" id="3.1.-.-" evidence="10"/>
<evidence type="ECO:0000256" key="4">
    <source>
        <dbReference type="ARBA" id="ARBA00022722"/>
    </source>
</evidence>
<dbReference type="InterPro" id="IPR002036">
    <property type="entry name" value="YbeY"/>
</dbReference>
<dbReference type="EC" id="2.6.99.2" evidence="11"/>
<dbReference type="Pfam" id="PF03740">
    <property type="entry name" value="PdxJ"/>
    <property type="match status" value="1"/>
</dbReference>
<dbReference type="Gene3D" id="3.40.390.30">
    <property type="entry name" value="Metalloproteases ('zincins'), catalytic domain"/>
    <property type="match status" value="1"/>
</dbReference>
<evidence type="ECO:0000256" key="3">
    <source>
        <dbReference type="ARBA" id="ARBA00022679"/>
    </source>
</evidence>
<keyword evidence="7 10" id="KW-0378">Hydrolase</keyword>
<dbReference type="SUPFAM" id="SSF55486">
    <property type="entry name" value="Metalloproteases ('zincins'), catalytic domain"/>
    <property type="match status" value="1"/>
</dbReference>
<dbReference type="SUPFAM" id="SSF63892">
    <property type="entry name" value="Pyridoxine 5'-phosphate synthase"/>
    <property type="match status" value="1"/>
</dbReference>
<feature type="binding site" evidence="10">
    <location>
        <position position="126"/>
    </location>
    <ligand>
        <name>Zn(2+)</name>
        <dbReference type="ChEBI" id="CHEBI:29105"/>
        <note>catalytic</note>
    </ligand>
</feature>
<dbReference type="NCBIfam" id="TIGR00559">
    <property type="entry name" value="pdxJ"/>
    <property type="match status" value="1"/>
</dbReference>
<feature type="active site" description="Proton donor" evidence="11">
    <location>
        <position position="345"/>
    </location>
</feature>
<gene>
    <name evidence="10" type="primary">ybeY</name>
    <name evidence="11" type="synonym">pdxJ</name>
    <name evidence="12" type="ORF">SAMN02745124_04057</name>
</gene>
<feature type="binding site" evidence="11">
    <location>
        <begin position="367"/>
        <end position="368"/>
    </location>
    <ligand>
        <name>3-amino-2-oxopropyl phosphate</name>
        <dbReference type="ChEBI" id="CHEBI:57279"/>
    </ligand>
</feature>
<evidence type="ECO:0000256" key="2">
    <source>
        <dbReference type="ARBA" id="ARBA00022490"/>
    </source>
</evidence>
<dbReference type="InterPro" id="IPR023091">
    <property type="entry name" value="MetalPrtase_cat_dom_sf_prd"/>
</dbReference>
<feature type="binding site" evidence="10">
    <location>
        <position position="116"/>
    </location>
    <ligand>
        <name>Zn(2+)</name>
        <dbReference type="ChEBI" id="CHEBI:29105"/>
        <note>catalytic</note>
    </ligand>
</feature>
<comment type="catalytic activity">
    <reaction evidence="11">
        <text>3-amino-2-oxopropyl phosphate + 1-deoxy-D-xylulose 5-phosphate = pyridoxine 5'-phosphate + phosphate + 2 H2O + H(+)</text>
        <dbReference type="Rhea" id="RHEA:15265"/>
        <dbReference type="ChEBI" id="CHEBI:15377"/>
        <dbReference type="ChEBI" id="CHEBI:15378"/>
        <dbReference type="ChEBI" id="CHEBI:43474"/>
        <dbReference type="ChEBI" id="CHEBI:57279"/>
        <dbReference type="ChEBI" id="CHEBI:57792"/>
        <dbReference type="ChEBI" id="CHEBI:58589"/>
        <dbReference type="EC" id="2.6.99.2"/>
    </reaction>
</comment>
<evidence type="ECO:0000256" key="5">
    <source>
        <dbReference type="ARBA" id="ARBA00022723"/>
    </source>
</evidence>
<feature type="binding site" evidence="10">
    <location>
        <position position="120"/>
    </location>
    <ligand>
        <name>Zn(2+)</name>
        <dbReference type="ChEBI" id="CHEBI:29105"/>
        <note>catalytic</note>
    </ligand>
</feature>
<organism evidence="12 13">
    <name type="scientific">Desulfofustis glycolicus DSM 9705</name>
    <dbReference type="NCBI Taxonomy" id="1121409"/>
    <lineage>
        <taxon>Bacteria</taxon>
        <taxon>Pseudomonadati</taxon>
        <taxon>Thermodesulfobacteriota</taxon>
        <taxon>Desulfobulbia</taxon>
        <taxon>Desulfobulbales</taxon>
        <taxon>Desulfocapsaceae</taxon>
        <taxon>Desulfofustis</taxon>
    </lineage>
</organism>
<evidence type="ECO:0000313" key="13">
    <source>
        <dbReference type="Proteomes" id="UP000184139"/>
    </source>
</evidence>
<keyword evidence="5 10" id="KW-0479">Metal-binding</keyword>
<keyword evidence="9 11" id="KW-0664">Pyridoxine biosynthesis</keyword>
<dbReference type="EMBL" id="FQXS01000038">
    <property type="protein sequence ID" value="SHI11659.1"/>
    <property type="molecule type" value="Genomic_DNA"/>
</dbReference>
<comment type="function">
    <text evidence="11">Catalyzes the complicated ring closure reaction between the two acyclic compounds 1-deoxy-D-xylulose-5-phosphate (DXP) and 3-amino-2-oxopropyl phosphate (1-amino-acetone-3-phosphate or AAP) to form pyridoxine 5'-phosphate (PNP) and inorganic phosphate.</text>
</comment>
<feature type="binding site" evidence="11">
    <location>
        <position position="172"/>
    </location>
    <ligand>
        <name>3-amino-2-oxopropyl phosphate</name>
        <dbReference type="ChEBI" id="CHEBI:57279"/>
    </ligand>
</feature>
<dbReference type="NCBIfam" id="NF003625">
    <property type="entry name" value="PRK05265.1-3"/>
    <property type="match status" value="1"/>
</dbReference>
<dbReference type="Pfam" id="PF02130">
    <property type="entry name" value="YbeY"/>
    <property type="match status" value="1"/>
</dbReference>
<dbReference type="InterPro" id="IPR036130">
    <property type="entry name" value="Pyridoxine-5'_phos_synth"/>
</dbReference>
<protein>
    <recommendedName>
        <fullName evidence="10 11">Multifunctional fusion protein</fullName>
    </recommendedName>
    <domain>
        <recommendedName>
            <fullName evidence="11">Pyridoxine 5'-phosphate synthase</fullName>
            <shortName evidence="11">PNP synthase</shortName>
            <ecNumber evidence="11">2.6.99.2</ecNumber>
        </recommendedName>
    </domain>
    <domain>
        <recommendedName>
            <fullName evidence="10">Endoribonuclease YbeY</fullName>
            <ecNumber evidence="10">3.1.-.-</ecNumber>
        </recommendedName>
    </domain>
</protein>
<accession>A0A1M5YIG0</accession>
<comment type="function">
    <text evidence="10">Single strand-specific metallo-endoribonuclease involved in late-stage 70S ribosome quality control and in maturation of the 3' terminus of the 16S rRNA.</text>
</comment>
<dbReference type="GO" id="GO:0004521">
    <property type="term" value="F:RNA endonuclease activity"/>
    <property type="evidence" value="ECO:0007669"/>
    <property type="project" value="UniProtKB-UniRule"/>
</dbReference>
<feature type="site" description="Transition state stabilizer" evidence="11">
    <location>
        <position position="305"/>
    </location>
</feature>
<dbReference type="GO" id="GO:0033856">
    <property type="term" value="F:pyridoxine 5'-phosphate synthase activity"/>
    <property type="evidence" value="ECO:0007669"/>
    <property type="project" value="UniProtKB-UniRule"/>
</dbReference>
<keyword evidence="3 11" id="KW-0808">Transferase</keyword>
<evidence type="ECO:0000313" key="12">
    <source>
        <dbReference type="EMBL" id="SHI11659.1"/>
    </source>
</evidence>
<comment type="similarity">
    <text evidence="1 10">Belongs to the endoribonuclease YbeY family.</text>
</comment>
<feature type="binding site" evidence="11">
    <location>
        <position position="254"/>
    </location>
    <ligand>
        <name>1-deoxy-D-xylulose 5-phosphate</name>
        <dbReference type="ChEBI" id="CHEBI:57792"/>
    </ligand>
</feature>
<dbReference type="InterPro" id="IPR013785">
    <property type="entry name" value="Aldolase_TIM"/>
</dbReference>
<dbReference type="STRING" id="1121409.SAMN02745124_04057"/>
<dbReference type="CDD" id="cd00003">
    <property type="entry name" value="PNPsynthase"/>
    <property type="match status" value="1"/>
</dbReference>
<dbReference type="InterPro" id="IPR020549">
    <property type="entry name" value="YbeY_CS"/>
</dbReference>
<name>A0A1M5YIG0_9BACT</name>
<feature type="binding site" evidence="11">
    <location>
        <position position="346"/>
    </location>
    <ligand>
        <name>3-amino-2-oxopropyl phosphate</name>
        <dbReference type="ChEBI" id="CHEBI:57279"/>
    </ligand>
</feature>
<dbReference type="GO" id="GO:0008270">
    <property type="term" value="F:zinc ion binding"/>
    <property type="evidence" value="ECO:0007669"/>
    <property type="project" value="UniProtKB-UniRule"/>
</dbReference>
<dbReference type="HAMAP" id="MF_00009">
    <property type="entry name" value="Endoribonucl_YbeY"/>
    <property type="match status" value="1"/>
</dbReference>
<keyword evidence="13" id="KW-1185">Reference proteome</keyword>
<comment type="pathway">
    <text evidence="11">Cofactor biosynthesis; pyridoxine 5'-phosphate biosynthesis; pyridoxine 5'-phosphate from D-erythrose 4-phosphate: step 5/5.</text>
</comment>
<proteinExistence type="inferred from homology"/>
<keyword evidence="4 10" id="KW-0540">Nuclease</keyword>
<comment type="subunit">
    <text evidence="11">Homooctamer; tetramer of dimers.</text>
</comment>
<keyword evidence="10" id="KW-0690">Ribosome biogenesis</keyword>
<dbReference type="Proteomes" id="UP000184139">
    <property type="component" value="Unassembled WGS sequence"/>
</dbReference>
<keyword evidence="6 10" id="KW-0255">Endonuclease</keyword>
<feature type="binding site" evidence="11">
    <location>
        <begin position="163"/>
        <end position="164"/>
    </location>
    <ligand>
        <name>1-deoxy-D-xylulose 5-phosphate</name>
        <dbReference type="ChEBI" id="CHEBI:57792"/>
    </ligand>
</feature>
<dbReference type="UniPathway" id="UPA00244">
    <property type="reaction ID" value="UER00313"/>
</dbReference>
<dbReference type="NCBIfam" id="NF003627">
    <property type="entry name" value="PRK05265.1-5"/>
    <property type="match status" value="1"/>
</dbReference>
<evidence type="ECO:0000256" key="7">
    <source>
        <dbReference type="ARBA" id="ARBA00022801"/>
    </source>
</evidence>
<dbReference type="GO" id="GO:0008615">
    <property type="term" value="P:pyridoxine biosynthetic process"/>
    <property type="evidence" value="ECO:0007669"/>
    <property type="project" value="UniProtKB-UniRule"/>
</dbReference>